<gene>
    <name evidence="3" type="ORF">TVAG_260110</name>
</gene>
<proteinExistence type="predicted"/>
<feature type="repeat" description="ANK" evidence="1">
    <location>
        <begin position="300"/>
        <end position="326"/>
    </location>
</feature>
<dbReference type="VEuPathDB" id="TrichDB:TVAGG3_0926740"/>
<dbReference type="OrthoDB" id="539213at2759"/>
<dbReference type="InParanoid" id="A2E8U4"/>
<dbReference type="VEuPathDB" id="TrichDB:TVAG_260110"/>
<protein>
    <submittedName>
        <fullName evidence="3">Ankyrin repeat protein, putative</fullName>
    </submittedName>
</protein>
<dbReference type="STRING" id="5722.A2E8U4"/>
<evidence type="ECO:0000313" key="4">
    <source>
        <dbReference type="Proteomes" id="UP000001542"/>
    </source>
</evidence>
<accession>A2E8U4</accession>
<dbReference type="RefSeq" id="XP_001323149.1">
    <property type="nucleotide sequence ID" value="XM_001323114.1"/>
</dbReference>
<feature type="repeat" description="ANK" evidence="1">
    <location>
        <begin position="267"/>
        <end position="299"/>
    </location>
</feature>
<dbReference type="SMR" id="A2E8U4"/>
<dbReference type="Pfam" id="PF13637">
    <property type="entry name" value="Ank_4"/>
    <property type="match status" value="1"/>
</dbReference>
<keyword evidence="4" id="KW-1185">Reference proteome</keyword>
<reference evidence="3" key="2">
    <citation type="journal article" date="2007" name="Science">
        <title>Draft genome sequence of the sexually transmitted pathogen Trichomonas vaginalis.</title>
        <authorList>
            <person name="Carlton J.M."/>
            <person name="Hirt R.P."/>
            <person name="Silva J.C."/>
            <person name="Delcher A.L."/>
            <person name="Schatz M."/>
            <person name="Zhao Q."/>
            <person name="Wortman J.R."/>
            <person name="Bidwell S.L."/>
            <person name="Alsmark U.C.M."/>
            <person name="Besteiro S."/>
            <person name="Sicheritz-Ponten T."/>
            <person name="Noel C.J."/>
            <person name="Dacks J.B."/>
            <person name="Foster P.G."/>
            <person name="Simillion C."/>
            <person name="Van de Peer Y."/>
            <person name="Miranda-Saavedra D."/>
            <person name="Barton G.J."/>
            <person name="Westrop G.D."/>
            <person name="Mueller S."/>
            <person name="Dessi D."/>
            <person name="Fiori P.L."/>
            <person name="Ren Q."/>
            <person name="Paulsen I."/>
            <person name="Zhang H."/>
            <person name="Bastida-Corcuera F.D."/>
            <person name="Simoes-Barbosa A."/>
            <person name="Brown M.T."/>
            <person name="Hayes R.D."/>
            <person name="Mukherjee M."/>
            <person name="Okumura C.Y."/>
            <person name="Schneider R."/>
            <person name="Smith A.J."/>
            <person name="Vanacova S."/>
            <person name="Villalvazo M."/>
            <person name="Haas B.J."/>
            <person name="Pertea M."/>
            <person name="Feldblyum T.V."/>
            <person name="Utterback T.R."/>
            <person name="Shu C.L."/>
            <person name="Osoegawa K."/>
            <person name="de Jong P.J."/>
            <person name="Hrdy I."/>
            <person name="Horvathova L."/>
            <person name="Zubacova Z."/>
            <person name="Dolezal P."/>
            <person name="Malik S.B."/>
            <person name="Logsdon J.M. Jr."/>
            <person name="Henze K."/>
            <person name="Gupta A."/>
            <person name="Wang C.C."/>
            <person name="Dunne R.L."/>
            <person name="Upcroft J.A."/>
            <person name="Upcroft P."/>
            <person name="White O."/>
            <person name="Salzberg S.L."/>
            <person name="Tang P."/>
            <person name="Chiu C.-H."/>
            <person name="Lee Y.-S."/>
            <person name="Embley T.M."/>
            <person name="Coombs G.H."/>
            <person name="Mottram J.C."/>
            <person name="Tachezy J."/>
            <person name="Fraser-Liggett C.M."/>
            <person name="Johnson P.J."/>
        </authorList>
    </citation>
    <scope>NUCLEOTIDE SEQUENCE [LARGE SCALE GENOMIC DNA]</scope>
    <source>
        <strain evidence="3">G3</strain>
    </source>
</reference>
<dbReference type="PANTHER" id="PTHR24182">
    <property type="entry name" value="ANKYRIN REPEAT AND SOCS BOX CONTAINING 4"/>
    <property type="match status" value="1"/>
</dbReference>
<dbReference type="PANTHER" id="PTHR24182:SF13">
    <property type="entry name" value="LD18443P"/>
    <property type="match status" value="1"/>
</dbReference>
<dbReference type="SUPFAM" id="SSF48403">
    <property type="entry name" value="Ankyrin repeat"/>
    <property type="match status" value="2"/>
</dbReference>
<dbReference type="Gene3D" id="1.25.40.20">
    <property type="entry name" value="Ankyrin repeat-containing domain"/>
    <property type="match status" value="1"/>
</dbReference>
<reference evidence="3" key="1">
    <citation type="submission" date="2006-10" db="EMBL/GenBank/DDBJ databases">
        <authorList>
            <person name="Amadeo P."/>
            <person name="Zhao Q."/>
            <person name="Wortman J."/>
            <person name="Fraser-Liggett C."/>
            <person name="Carlton J."/>
        </authorList>
    </citation>
    <scope>NUCLEOTIDE SEQUENCE</scope>
    <source>
        <strain evidence="3">G3</strain>
    </source>
</reference>
<dbReference type="KEGG" id="tva:4768863"/>
<sequence length="326" mass="36596">MNNDLERFIQFTESDIFNKDRRIESDLYPVTLGGYSLLEFCCYHGAVDCFKFLRTKFNSEITRKCLELSFLGGNPDIMSGCLKYQKPNKYCMENAIISHNIDFVTFMMNEYNIDIDLNHCGQYHNLESFFVCFDQTNDFNKCLFYSSIFDIPSVCEYFLSHGADINGKDEDGDTALYIAARYNCPETTEFLISHGININEAGDRALQTAASYNCKETAEVLISHDININKKDEYGKAPLHLAALSNCAETAEVLISHGANINKKDGSGETALHIVSWNNSPETAEVLISHGANINEKNKDGLTALQIAVQNRSKKAEKVLISYGAN</sequence>
<dbReference type="InterPro" id="IPR020683">
    <property type="entry name" value="DUF3447"/>
</dbReference>
<dbReference type="SMART" id="SM00248">
    <property type="entry name" value="ANK"/>
    <property type="match status" value="7"/>
</dbReference>
<dbReference type="InterPro" id="IPR002110">
    <property type="entry name" value="Ankyrin_rpt"/>
</dbReference>
<dbReference type="PROSITE" id="PS50088">
    <property type="entry name" value="ANK_REPEAT"/>
    <property type="match status" value="4"/>
</dbReference>
<feature type="repeat" description="ANK" evidence="1">
    <location>
        <begin position="171"/>
        <end position="203"/>
    </location>
</feature>
<evidence type="ECO:0000256" key="1">
    <source>
        <dbReference type="PROSITE-ProRule" id="PRU00023"/>
    </source>
</evidence>
<feature type="domain" description="DUF3447" evidence="2">
    <location>
        <begin position="57"/>
        <end position="132"/>
    </location>
</feature>
<organism evidence="3 4">
    <name type="scientific">Trichomonas vaginalis (strain ATCC PRA-98 / G3)</name>
    <dbReference type="NCBI Taxonomy" id="412133"/>
    <lineage>
        <taxon>Eukaryota</taxon>
        <taxon>Metamonada</taxon>
        <taxon>Parabasalia</taxon>
        <taxon>Trichomonadida</taxon>
        <taxon>Trichomonadidae</taxon>
        <taxon>Trichomonas</taxon>
    </lineage>
</organism>
<dbReference type="PROSITE" id="PS50297">
    <property type="entry name" value="ANK_REP_REGION"/>
    <property type="match status" value="4"/>
</dbReference>
<dbReference type="AlphaFoldDB" id="A2E8U4"/>
<dbReference type="Proteomes" id="UP000001542">
    <property type="component" value="Unassembled WGS sequence"/>
</dbReference>
<name>A2E8U4_TRIV3</name>
<keyword evidence="1" id="KW-0040">ANK repeat</keyword>
<dbReference type="Pfam" id="PF12796">
    <property type="entry name" value="Ank_2"/>
    <property type="match status" value="2"/>
</dbReference>
<dbReference type="Pfam" id="PF11929">
    <property type="entry name" value="DUF3447"/>
    <property type="match status" value="1"/>
</dbReference>
<evidence type="ECO:0000259" key="2">
    <source>
        <dbReference type="Pfam" id="PF11929"/>
    </source>
</evidence>
<dbReference type="PRINTS" id="PR01415">
    <property type="entry name" value="ANKYRIN"/>
</dbReference>
<dbReference type="EMBL" id="DS113329">
    <property type="protein sequence ID" value="EAY10926.1"/>
    <property type="molecule type" value="Genomic_DNA"/>
</dbReference>
<evidence type="ECO:0000313" key="3">
    <source>
        <dbReference type="EMBL" id="EAY10926.1"/>
    </source>
</evidence>
<dbReference type="InterPro" id="IPR036770">
    <property type="entry name" value="Ankyrin_rpt-contain_sf"/>
</dbReference>
<dbReference type="eggNOG" id="KOG0504">
    <property type="taxonomic scope" value="Eukaryota"/>
</dbReference>
<feature type="repeat" description="ANK" evidence="1">
    <location>
        <begin position="234"/>
        <end position="266"/>
    </location>
</feature>